<keyword evidence="1" id="KW-0812">Transmembrane</keyword>
<feature type="transmembrane region" description="Helical" evidence="1">
    <location>
        <begin position="53"/>
        <end position="74"/>
    </location>
</feature>
<protein>
    <submittedName>
        <fullName evidence="2">Regulatory protein AtoC</fullName>
    </submittedName>
</protein>
<organism evidence="2 3">
    <name type="scientific">Frankliniella fusca</name>
    <dbReference type="NCBI Taxonomy" id="407009"/>
    <lineage>
        <taxon>Eukaryota</taxon>
        <taxon>Metazoa</taxon>
        <taxon>Ecdysozoa</taxon>
        <taxon>Arthropoda</taxon>
        <taxon>Hexapoda</taxon>
        <taxon>Insecta</taxon>
        <taxon>Pterygota</taxon>
        <taxon>Neoptera</taxon>
        <taxon>Paraneoptera</taxon>
        <taxon>Thysanoptera</taxon>
        <taxon>Terebrantia</taxon>
        <taxon>Thripoidea</taxon>
        <taxon>Thripidae</taxon>
        <taxon>Frankliniella</taxon>
    </lineage>
</organism>
<reference evidence="2" key="1">
    <citation type="submission" date="2021-07" db="EMBL/GenBank/DDBJ databases">
        <authorList>
            <person name="Catto M.A."/>
            <person name="Jacobson A."/>
            <person name="Kennedy G."/>
            <person name="Labadie P."/>
            <person name="Hunt B.G."/>
            <person name="Srinivasan R."/>
        </authorList>
    </citation>
    <scope>NUCLEOTIDE SEQUENCE</scope>
    <source>
        <strain evidence="2">PL_HMW_Pooled</strain>
        <tissue evidence="2">Head</tissue>
    </source>
</reference>
<keyword evidence="1" id="KW-0472">Membrane</keyword>
<keyword evidence="1" id="KW-1133">Transmembrane helix</keyword>
<accession>A0AAE1I4P3</accession>
<evidence type="ECO:0000313" key="2">
    <source>
        <dbReference type="EMBL" id="KAK3932310.1"/>
    </source>
</evidence>
<evidence type="ECO:0000313" key="3">
    <source>
        <dbReference type="Proteomes" id="UP001219518"/>
    </source>
</evidence>
<dbReference type="Proteomes" id="UP001219518">
    <property type="component" value="Unassembled WGS sequence"/>
</dbReference>
<dbReference type="AlphaFoldDB" id="A0AAE1I4P3"/>
<evidence type="ECO:0000256" key="1">
    <source>
        <dbReference type="SAM" id="Phobius"/>
    </source>
</evidence>
<keyword evidence="3" id="KW-1185">Reference proteome</keyword>
<reference evidence="2" key="2">
    <citation type="journal article" date="2023" name="BMC Genomics">
        <title>Pest status, molecular evolution, and epigenetic factors derived from the genome assembly of Frankliniella fusca, a thysanopteran phytovirus vector.</title>
        <authorList>
            <person name="Catto M.A."/>
            <person name="Labadie P.E."/>
            <person name="Jacobson A.L."/>
            <person name="Kennedy G.G."/>
            <person name="Srinivasan R."/>
            <person name="Hunt B.G."/>
        </authorList>
    </citation>
    <scope>NUCLEOTIDE SEQUENCE</scope>
    <source>
        <strain evidence="2">PL_HMW_Pooled</strain>
    </source>
</reference>
<proteinExistence type="predicted"/>
<dbReference type="EMBL" id="JAHWGI010001435">
    <property type="protein sequence ID" value="KAK3932310.1"/>
    <property type="molecule type" value="Genomic_DNA"/>
</dbReference>
<gene>
    <name evidence="2" type="ORF">KUF71_012383</name>
</gene>
<name>A0AAE1I4P3_9NEOP</name>
<sequence length="93" mass="10384">MVFLEVCGIIHQALHLMKFASSILKPLQLLWVVAAACIGLLAIWAWPSFAENLYSFGMIVLPVINLLTSIIVFCESFPPIIKEQVPDSNRKLT</sequence>
<comment type="caution">
    <text evidence="2">The sequence shown here is derived from an EMBL/GenBank/DDBJ whole genome shotgun (WGS) entry which is preliminary data.</text>
</comment>
<feature type="transmembrane region" description="Helical" evidence="1">
    <location>
        <begin position="27"/>
        <end position="47"/>
    </location>
</feature>